<proteinExistence type="predicted"/>
<keyword evidence="1" id="KW-0812">Transmembrane</keyword>
<feature type="domain" description="Serine aminopeptidase S33" evidence="2">
    <location>
        <begin position="110"/>
        <end position="227"/>
    </location>
</feature>
<reference evidence="4" key="1">
    <citation type="submission" date="2016-09" db="EMBL/GenBank/DDBJ databases">
        <authorList>
            <person name="Varghese N."/>
            <person name="Submissions S."/>
        </authorList>
    </citation>
    <scope>NUCLEOTIDE SEQUENCE [LARGE SCALE GENOMIC DNA]</scope>
    <source>
        <strain evidence="4">25nlg</strain>
    </source>
</reference>
<name>A0A1G6MQJ6_9BACI</name>
<dbReference type="RefSeq" id="WP_090776400.1">
    <property type="nucleotide sequence ID" value="NZ_FMYM01000010.1"/>
</dbReference>
<protein>
    <recommendedName>
        <fullName evidence="2">Serine aminopeptidase S33 domain-containing protein</fullName>
    </recommendedName>
</protein>
<dbReference type="SUPFAM" id="SSF53474">
    <property type="entry name" value="alpha/beta-Hydrolases"/>
    <property type="match status" value="1"/>
</dbReference>
<dbReference type="OrthoDB" id="9776685at2"/>
<dbReference type="InterPro" id="IPR052920">
    <property type="entry name" value="DNA-binding_regulatory"/>
</dbReference>
<dbReference type="Proteomes" id="UP000242662">
    <property type="component" value="Unassembled WGS sequence"/>
</dbReference>
<gene>
    <name evidence="3" type="ORF">SAMN05421737_110111</name>
</gene>
<evidence type="ECO:0000256" key="1">
    <source>
        <dbReference type="SAM" id="Phobius"/>
    </source>
</evidence>
<keyword evidence="4" id="KW-1185">Reference proteome</keyword>
<dbReference type="STRING" id="1464122.SAMN05421737_110111"/>
<dbReference type="PANTHER" id="PTHR43358:SF4">
    <property type="entry name" value="ALPHA_BETA HYDROLASE FOLD-1 DOMAIN-CONTAINING PROTEIN"/>
    <property type="match status" value="1"/>
</dbReference>
<dbReference type="EMBL" id="FMYM01000010">
    <property type="protein sequence ID" value="SDC57833.1"/>
    <property type="molecule type" value="Genomic_DNA"/>
</dbReference>
<dbReference type="Gene3D" id="3.40.50.1820">
    <property type="entry name" value="alpha/beta hydrolase"/>
    <property type="match status" value="1"/>
</dbReference>
<dbReference type="InterPro" id="IPR022742">
    <property type="entry name" value="Hydrolase_4"/>
</dbReference>
<keyword evidence="1" id="KW-1133">Transmembrane helix</keyword>
<dbReference type="AlphaFoldDB" id="A0A1G6MQJ6"/>
<organism evidence="3 4">
    <name type="scientific">Shouchella lonarensis</name>
    <dbReference type="NCBI Taxonomy" id="1464122"/>
    <lineage>
        <taxon>Bacteria</taxon>
        <taxon>Bacillati</taxon>
        <taxon>Bacillota</taxon>
        <taxon>Bacilli</taxon>
        <taxon>Bacillales</taxon>
        <taxon>Bacillaceae</taxon>
        <taxon>Shouchella</taxon>
    </lineage>
</organism>
<dbReference type="PANTHER" id="PTHR43358">
    <property type="entry name" value="ALPHA/BETA-HYDROLASE"/>
    <property type="match status" value="1"/>
</dbReference>
<keyword evidence="1" id="KW-0472">Membrane</keyword>
<dbReference type="Pfam" id="PF12146">
    <property type="entry name" value="Hydrolase_4"/>
    <property type="match status" value="1"/>
</dbReference>
<feature type="transmembrane region" description="Helical" evidence="1">
    <location>
        <begin position="7"/>
        <end position="31"/>
    </location>
</feature>
<dbReference type="InterPro" id="IPR029058">
    <property type="entry name" value="AB_hydrolase_fold"/>
</dbReference>
<accession>A0A1G6MQJ6</accession>
<evidence type="ECO:0000259" key="2">
    <source>
        <dbReference type="Pfam" id="PF12146"/>
    </source>
</evidence>
<sequence>MKRRTKILLWVIAITFTLVLAALFTASWYMYNMAVARDAKHVQVYAGDMDSPDDDDEVEARKTFEEMLAMFEQGRQWLRNQPTEEMEQQSFDGLVLRASYLQNEVDTGKVAVLLHGYRGDREEMGLLAQMYLEQGYDVFLPDARGHGQSEGDYVGFGWHERLDQSTWIQQLIAEKGAAQIVIHGQSMGAATALMTAGEDLPDQVKAVIADSAYTSVKEELAHQMQELFHVPRFPLLDLSSMMTYFRAGYTFGEASTIAQVEKDTPPLFLIHGDQDVLVPTEMAKELYEAANGRAELWVVPGANHVGSMFAAPDAYHENVWAFLSQHVEM</sequence>
<evidence type="ECO:0000313" key="4">
    <source>
        <dbReference type="Proteomes" id="UP000242662"/>
    </source>
</evidence>
<evidence type="ECO:0000313" key="3">
    <source>
        <dbReference type="EMBL" id="SDC57833.1"/>
    </source>
</evidence>